<dbReference type="PANTHER" id="PTHR37316">
    <property type="entry name" value="TEICHOIC ACID GLYCEROL-PHOSPHATE PRIMASE"/>
    <property type="match status" value="1"/>
</dbReference>
<protein>
    <submittedName>
        <fullName evidence="8">CDP-glycerol glycerophosphotransferase family protein</fullName>
    </submittedName>
</protein>
<dbReference type="InterPro" id="IPR043149">
    <property type="entry name" value="TagF_N"/>
</dbReference>
<dbReference type="Gene3D" id="3.40.50.12580">
    <property type="match status" value="1"/>
</dbReference>
<feature type="region of interest" description="Disordered" evidence="7">
    <location>
        <begin position="989"/>
        <end position="1028"/>
    </location>
</feature>
<comment type="similarity">
    <text evidence="2">Belongs to the CDP-glycerol glycerophosphotransferase family.</text>
</comment>
<dbReference type="Gene3D" id="3.40.50.11820">
    <property type="match status" value="1"/>
</dbReference>
<dbReference type="Gene3D" id="3.90.550.10">
    <property type="entry name" value="Spore Coat Polysaccharide Biosynthesis Protein SpsA, Chain A"/>
    <property type="match status" value="1"/>
</dbReference>
<name>A0ABU2W2S1_9ACTN</name>
<accession>A0ABU2W2S1</accession>
<evidence type="ECO:0000256" key="7">
    <source>
        <dbReference type="SAM" id="MobiDB-lite"/>
    </source>
</evidence>
<evidence type="ECO:0000256" key="3">
    <source>
        <dbReference type="ARBA" id="ARBA00022475"/>
    </source>
</evidence>
<comment type="subcellular location">
    <subcellularLocation>
        <location evidence="1">Cell membrane</location>
        <topology evidence="1">Peripheral membrane protein</topology>
    </subcellularLocation>
</comment>
<keyword evidence="6" id="KW-0472">Membrane</keyword>
<keyword evidence="5" id="KW-0777">Teichoic acid biosynthesis</keyword>
<keyword evidence="3" id="KW-1003">Cell membrane</keyword>
<feature type="compositionally biased region" description="Basic and acidic residues" evidence="7">
    <location>
        <begin position="1018"/>
        <end position="1028"/>
    </location>
</feature>
<dbReference type="PANTHER" id="PTHR37316:SF3">
    <property type="entry name" value="TEICHOIC ACID GLYCEROL-PHOSPHATE TRANSFERASE"/>
    <property type="match status" value="1"/>
</dbReference>
<sequence>MTDFSCVIAAGGNAGGGEGDGEGRADGEGRGGADALRASVASVLGQSLRAAEAVVVLGPGAGAPVRTAARALADSAPDRVRLIPADPDARTTGALRNTGLDAATGRYVLVLTPGELLHRHACRNLWQAGERSRADLVAGRWSRTTGEGGKEQEPPWQEELYAASRTVTRFTDAPQLVVRDALVTGFCLRREALLRHGLRYEEDVPYGELLFGPLAAAAVGRIALVRRLIVTGRAVPDRARDLAALVAAHRGVAAALADHGLPELREERERAFVQDHLVPLARSFPRLPAARRTQAAATAARVLTAPVPGGLPPLERVAATLLARGDAEGVLTAAYALSRPATVCSPVVPGEDGRVRWGGGGPAEADEGDQGAAEADEADREAAEAVQGAVDVDVTELGYQYRVFGEARLMNRLTRCAAEEGRLLLEGRLVLPPRTAPGAAATDPGAPLTATLEFRARGGARAVAFPVEDVRCDGTGVTWGARADIARLLRPLGIRDTVWDARLIVEAEGPQGRVRSVSDLFAPQDQVEDRGPGAVRFPARPRLGPLAGDTWEPYITLKDHLALRLTARRRPARTTRRLVRYATRFRPARKAKLLARALRKRLDRYRSRSFKAAAYNSWLTRLPVRRGSVVFESHMGRCYGDSPRALHEEIRRQGLKLHATWSYETSPAGFPGDARLVRRWSWRYLWALARAEYWIDNQGFPQHLRKPARTTYLQTWHGSAYKRMGFDETRVRLQSAARRERLQQAVHRFDHFLVRSEHDVATLARAYRLPEDRLLRTGYPRNDALVAERTRTESEGRLPRPPLAEALGLDDHKKVVLYAPTFRGGPAAGGKQNRRRLLLDVRKFAERFGDTHTLLVRAHYLEAARFPVCPPGTVIDVSRHHDVSEILALADVLITDYSSIMFDFALLDRPVLLYAPDLDTYADERGSYFDLREKAPGPVTATQEELFEELAELKKSDAGHGARRAAFAEEFGAYDRGDAARQVVAALFGPRTPGPRHTAAPRTADPCTAGPRTAVSHTTDHHDRGAGR</sequence>
<keyword evidence="4" id="KW-0808">Transferase</keyword>
<evidence type="ECO:0000256" key="5">
    <source>
        <dbReference type="ARBA" id="ARBA00022944"/>
    </source>
</evidence>
<feature type="compositionally biased region" description="Basic and acidic residues" evidence="7">
    <location>
        <begin position="21"/>
        <end position="31"/>
    </location>
</feature>
<feature type="region of interest" description="Disordered" evidence="7">
    <location>
        <begin position="12"/>
        <end position="32"/>
    </location>
</feature>
<dbReference type="InterPro" id="IPR007554">
    <property type="entry name" value="Glycerophosphate_synth"/>
</dbReference>
<evidence type="ECO:0000256" key="2">
    <source>
        <dbReference type="ARBA" id="ARBA00010488"/>
    </source>
</evidence>
<evidence type="ECO:0000256" key="4">
    <source>
        <dbReference type="ARBA" id="ARBA00022679"/>
    </source>
</evidence>
<evidence type="ECO:0000256" key="6">
    <source>
        <dbReference type="ARBA" id="ARBA00023136"/>
    </source>
</evidence>
<dbReference type="SUPFAM" id="SSF53756">
    <property type="entry name" value="UDP-Glycosyltransferase/glycogen phosphorylase"/>
    <property type="match status" value="1"/>
</dbReference>
<dbReference type="InterPro" id="IPR029044">
    <property type="entry name" value="Nucleotide-diphossugar_trans"/>
</dbReference>
<dbReference type="InterPro" id="IPR043148">
    <property type="entry name" value="TagF_C"/>
</dbReference>
<evidence type="ECO:0000313" key="8">
    <source>
        <dbReference type="EMBL" id="MDT0492157.1"/>
    </source>
</evidence>
<dbReference type="CDD" id="cd00761">
    <property type="entry name" value="Glyco_tranf_GTA_type"/>
    <property type="match status" value="1"/>
</dbReference>
<dbReference type="InterPro" id="IPR051612">
    <property type="entry name" value="Teichoic_Acid_Biosynth"/>
</dbReference>
<feature type="region of interest" description="Disordered" evidence="7">
    <location>
        <begin position="352"/>
        <end position="376"/>
    </location>
</feature>
<dbReference type="Pfam" id="PF04464">
    <property type="entry name" value="Glyphos_transf"/>
    <property type="match status" value="1"/>
</dbReference>
<feature type="compositionally biased region" description="Acidic residues" evidence="7">
    <location>
        <begin position="364"/>
        <end position="376"/>
    </location>
</feature>
<keyword evidence="9" id="KW-1185">Reference proteome</keyword>
<evidence type="ECO:0000313" key="9">
    <source>
        <dbReference type="Proteomes" id="UP001180556"/>
    </source>
</evidence>
<dbReference type="Proteomes" id="UP001180556">
    <property type="component" value="Unassembled WGS sequence"/>
</dbReference>
<proteinExistence type="inferred from homology"/>
<evidence type="ECO:0000256" key="1">
    <source>
        <dbReference type="ARBA" id="ARBA00004202"/>
    </source>
</evidence>
<organism evidence="8 9">
    <name type="scientific">Streptomyces stephensoniae</name>
    <dbReference type="NCBI Taxonomy" id="3375367"/>
    <lineage>
        <taxon>Bacteria</taxon>
        <taxon>Bacillati</taxon>
        <taxon>Actinomycetota</taxon>
        <taxon>Actinomycetes</taxon>
        <taxon>Kitasatosporales</taxon>
        <taxon>Streptomycetaceae</taxon>
        <taxon>Streptomyces</taxon>
    </lineage>
</organism>
<gene>
    <name evidence="8" type="ORF">RM717_16735</name>
</gene>
<comment type="caution">
    <text evidence="8">The sequence shown here is derived from an EMBL/GenBank/DDBJ whole genome shotgun (WGS) entry which is preliminary data.</text>
</comment>
<reference evidence="9" key="1">
    <citation type="submission" date="2023-07" db="EMBL/GenBank/DDBJ databases">
        <title>30 novel species of actinomycetes from the DSMZ collection.</title>
        <authorList>
            <person name="Nouioui I."/>
        </authorList>
    </citation>
    <scope>NUCLEOTIDE SEQUENCE [LARGE SCALE GENOMIC DNA]</scope>
    <source>
        <strain evidence="9">DSM 40932</strain>
    </source>
</reference>
<dbReference type="RefSeq" id="WP_311600557.1">
    <property type="nucleotide sequence ID" value="NZ_JAVRFG010000019.1"/>
</dbReference>
<dbReference type="SUPFAM" id="SSF53448">
    <property type="entry name" value="Nucleotide-diphospho-sugar transferases"/>
    <property type="match status" value="1"/>
</dbReference>
<dbReference type="EMBL" id="JAVRFG010000019">
    <property type="protein sequence ID" value="MDT0492157.1"/>
    <property type="molecule type" value="Genomic_DNA"/>
</dbReference>